<sequence length="167" mass="18457">MRKLNLSNIPAERLSQRVFYVLVGLCVVVFGLFYVVGYDIPYIYNPDLNAPMFTGVVIDTMYVLLFLAVTCALWSAFKGVKAVGKSDGTVNNVPSRAISYAVFAGTAVILLLTLLFGSSAELVVNGSLFSNKLMLKLSDMFIYTIGILLFVAFAAVVFGFTRYYRKR</sequence>
<organism evidence="2 3">
    <name type="scientific">Hoylesella loescheii DSM 19665 = JCM 12249 = ATCC 15930</name>
    <dbReference type="NCBI Taxonomy" id="1122985"/>
    <lineage>
        <taxon>Bacteria</taxon>
        <taxon>Pseudomonadati</taxon>
        <taxon>Bacteroidota</taxon>
        <taxon>Bacteroidia</taxon>
        <taxon>Bacteroidales</taxon>
        <taxon>Prevotellaceae</taxon>
        <taxon>Hoylesella</taxon>
    </lineage>
</organism>
<keyword evidence="1" id="KW-1133">Transmembrane helix</keyword>
<keyword evidence="1" id="KW-0472">Membrane</keyword>
<evidence type="ECO:0000256" key="1">
    <source>
        <dbReference type="SAM" id="Phobius"/>
    </source>
</evidence>
<dbReference type="PATRIC" id="fig|1122985.7.peg.432"/>
<evidence type="ECO:0000313" key="2">
    <source>
        <dbReference type="EMBL" id="KDR53438.1"/>
    </source>
</evidence>
<proteinExistence type="predicted"/>
<protein>
    <submittedName>
        <fullName evidence="2">Uncharacterized protein</fullName>
    </submittedName>
</protein>
<evidence type="ECO:0000313" key="3">
    <source>
        <dbReference type="Proteomes" id="UP000027442"/>
    </source>
</evidence>
<name>A0A069QKP4_HOYLO</name>
<feature type="transmembrane region" description="Helical" evidence="1">
    <location>
        <begin position="140"/>
        <end position="161"/>
    </location>
</feature>
<accession>A0A069QKP4</accession>
<dbReference type="Proteomes" id="UP000027442">
    <property type="component" value="Unassembled WGS sequence"/>
</dbReference>
<dbReference type="HOGENOM" id="CLU_1601207_0_0_10"/>
<feature type="transmembrane region" description="Helical" evidence="1">
    <location>
        <begin position="56"/>
        <end position="77"/>
    </location>
</feature>
<gene>
    <name evidence="2" type="ORF">HMPREF1991_00413</name>
</gene>
<feature type="transmembrane region" description="Helical" evidence="1">
    <location>
        <begin position="98"/>
        <end position="120"/>
    </location>
</feature>
<feature type="transmembrane region" description="Helical" evidence="1">
    <location>
        <begin position="18"/>
        <end position="36"/>
    </location>
</feature>
<dbReference type="EMBL" id="JNGW01000015">
    <property type="protein sequence ID" value="KDR53438.1"/>
    <property type="molecule type" value="Genomic_DNA"/>
</dbReference>
<dbReference type="RefSeq" id="WP_018966288.1">
    <property type="nucleotide sequence ID" value="NZ_KB899210.1"/>
</dbReference>
<dbReference type="eggNOG" id="ENOG503490R">
    <property type="taxonomic scope" value="Bacteria"/>
</dbReference>
<keyword evidence="3" id="KW-1185">Reference proteome</keyword>
<keyword evidence="1" id="KW-0812">Transmembrane</keyword>
<reference evidence="2 3" key="1">
    <citation type="submission" date="2013-08" db="EMBL/GenBank/DDBJ databases">
        <authorList>
            <person name="Weinstock G."/>
            <person name="Sodergren E."/>
            <person name="Wylie T."/>
            <person name="Fulton L."/>
            <person name="Fulton R."/>
            <person name="Fronick C."/>
            <person name="O'Laughlin M."/>
            <person name="Godfrey J."/>
            <person name="Miner T."/>
            <person name="Herter B."/>
            <person name="Appelbaum E."/>
            <person name="Cordes M."/>
            <person name="Lek S."/>
            <person name="Wollam A."/>
            <person name="Pepin K.H."/>
            <person name="Palsikar V.B."/>
            <person name="Mitreva M."/>
            <person name="Wilson R.K."/>
        </authorList>
    </citation>
    <scope>NUCLEOTIDE SEQUENCE [LARGE SCALE GENOMIC DNA]</scope>
    <source>
        <strain evidence="2 3">ATCC 15930</strain>
    </source>
</reference>
<comment type="caution">
    <text evidence="2">The sequence shown here is derived from an EMBL/GenBank/DDBJ whole genome shotgun (WGS) entry which is preliminary data.</text>
</comment>
<dbReference type="AlphaFoldDB" id="A0A069QKP4"/>